<dbReference type="Gene3D" id="3.40.50.2000">
    <property type="entry name" value="Glycogen Phosphorylase B"/>
    <property type="match status" value="2"/>
</dbReference>
<dbReference type="STRING" id="211165.GCA_000317285_00580"/>
<protein>
    <recommendedName>
        <fullName evidence="5">Glycosyl transferase family 1</fullName>
    </recommendedName>
</protein>
<dbReference type="Proteomes" id="UP000268857">
    <property type="component" value="Unassembled WGS sequence"/>
</dbReference>
<keyword evidence="4" id="KW-1185">Reference proteome</keyword>
<evidence type="ECO:0008006" key="5">
    <source>
        <dbReference type="Google" id="ProtNLM"/>
    </source>
</evidence>
<dbReference type="EMBL" id="RSCJ01000008">
    <property type="protein sequence ID" value="RUR83034.1"/>
    <property type="molecule type" value="Genomic_DNA"/>
</dbReference>
<evidence type="ECO:0000313" key="3">
    <source>
        <dbReference type="EMBL" id="RUR83034.1"/>
    </source>
</evidence>
<evidence type="ECO:0000259" key="2">
    <source>
        <dbReference type="Pfam" id="PF13439"/>
    </source>
</evidence>
<gene>
    <name evidence="3" type="ORF">PCC6912_24080</name>
</gene>
<dbReference type="InterPro" id="IPR001296">
    <property type="entry name" value="Glyco_trans_1"/>
</dbReference>
<dbReference type="OrthoDB" id="9787111at2"/>
<evidence type="ECO:0000259" key="1">
    <source>
        <dbReference type="Pfam" id="PF00534"/>
    </source>
</evidence>
<dbReference type="AlphaFoldDB" id="A0A433NK04"/>
<dbReference type="Pfam" id="PF13439">
    <property type="entry name" value="Glyco_transf_4"/>
    <property type="match status" value="1"/>
</dbReference>
<dbReference type="GO" id="GO:0016757">
    <property type="term" value="F:glycosyltransferase activity"/>
    <property type="evidence" value="ECO:0007669"/>
    <property type="project" value="InterPro"/>
</dbReference>
<comment type="caution">
    <text evidence="3">The sequence shown here is derived from an EMBL/GenBank/DDBJ whole genome shotgun (WGS) entry which is preliminary data.</text>
</comment>
<sequence>MHLIVLENEPSSFRGGQELSLFEVCRALSERGHKISLVYCQEGNLLKYYQDFCGDIIKIHRYVFAKKRITEILEFIASITTVSKIPTSKNSVIFSNQYHEAFFGSVLSLSKNIPFVCSLRIPPCDFNRQKLLGLKGVKKFIAVSNQTKSDWINFGLQEDKVEVVYNGTNTEKFKPSTDFCKQREEWNIPQDVRVISYIGRLDTAKGLETLIKAFALLLKKDISARLLIAGKPLVHIGKDGKECPELGEKYKQSLKQLAIDLGIENYVKFLGHINNTTSLYQITDVTVLPSLWSEPFGRSIIESMACGTPVVASRIGGIPEILTGEFQNGLFEPGNEQNLADTLNLIMNWRDNDSHLSERCRKHILNKFTLDKMFDGIEKVLLRVVEQ</sequence>
<reference evidence="3 4" key="1">
    <citation type="journal article" date="2019" name="Genome Biol. Evol.">
        <title>Day and night: Metabolic profiles and evolutionary relationships of six axenic non-marine cyanobacteria.</title>
        <authorList>
            <person name="Will S.E."/>
            <person name="Henke P."/>
            <person name="Boedeker C."/>
            <person name="Huang S."/>
            <person name="Brinkmann H."/>
            <person name="Rohde M."/>
            <person name="Jarek M."/>
            <person name="Friedl T."/>
            <person name="Seufert S."/>
            <person name="Schumacher M."/>
            <person name="Overmann J."/>
            <person name="Neumann-Schaal M."/>
            <person name="Petersen J."/>
        </authorList>
    </citation>
    <scope>NUCLEOTIDE SEQUENCE [LARGE SCALE GENOMIC DNA]</scope>
    <source>
        <strain evidence="3 4">PCC 6912</strain>
    </source>
</reference>
<dbReference type="SUPFAM" id="SSF53756">
    <property type="entry name" value="UDP-Glycosyltransferase/glycogen phosphorylase"/>
    <property type="match status" value="1"/>
</dbReference>
<dbReference type="PANTHER" id="PTHR12526:SF638">
    <property type="entry name" value="SPORE COAT PROTEIN SA"/>
    <property type="match status" value="1"/>
</dbReference>
<dbReference type="PANTHER" id="PTHR12526">
    <property type="entry name" value="GLYCOSYLTRANSFERASE"/>
    <property type="match status" value="1"/>
</dbReference>
<evidence type="ECO:0000313" key="4">
    <source>
        <dbReference type="Proteomes" id="UP000268857"/>
    </source>
</evidence>
<organism evidence="3 4">
    <name type="scientific">Chlorogloeopsis fritschii PCC 6912</name>
    <dbReference type="NCBI Taxonomy" id="211165"/>
    <lineage>
        <taxon>Bacteria</taxon>
        <taxon>Bacillati</taxon>
        <taxon>Cyanobacteriota</taxon>
        <taxon>Cyanophyceae</taxon>
        <taxon>Nostocales</taxon>
        <taxon>Chlorogloeopsidaceae</taxon>
        <taxon>Chlorogloeopsis</taxon>
    </lineage>
</organism>
<dbReference type="RefSeq" id="WP_016873159.1">
    <property type="nucleotide sequence ID" value="NZ_AJLN01000037.1"/>
</dbReference>
<name>A0A433NK04_CHLFR</name>
<accession>A0A433NK04</accession>
<feature type="domain" description="Glycosyl transferase family 1" evidence="1">
    <location>
        <begin position="181"/>
        <end position="362"/>
    </location>
</feature>
<feature type="domain" description="Glycosyltransferase subfamily 4-like N-terminal" evidence="2">
    <location>
        <begin position="15"/>
        <end position="172"/>
    </location>
</feature>
<dbReference type="InterPro" id="IPR028098">
    <property type="entry name" value="Glyco_trans_4-like_N"/>
</dbReference>
<dbReference type="CDD" id="cd03801">
    <property type="entry name" value="GT4_PimA-like"/>
    <property type="match status" value="1"/>
</dbReference>
<proteinExistence type="predicted"/>
<dbReference type="Pfam" id="PF00534">
    <property type="entry name" value="Glycos_transf_1"/>
    <property type="match status" value="1"/>
</dbReference>